<dbReference type="AlphaFoldDB" id="A6HUJ4"/>
<reference evidence="1 2" key="1">
    <citation type="submission" date="2005-07" db="EMBL/GenBank/DDBJ databases">
        <authorList>
            <person name="Mural R.J."/>
            <person name="Li P.W."/>
            <person name="Adams M.D."/>
            <person name="Amanatides P.G."/>
            <person name="Baden-Tillson H."/>
            <person name="Barnstead M."/>
            <person name="Chin S.H."/>
            <person name="Dew I."/>
            <person name="Evans C.A."/>
            <person name="Ferriera S."/>
            <person name="Flanigan M."/>
            <person name="Fosler C."/>
            <person name="Glodek A."/>
            <person name="Gu Z."/>
            <person name="Holt R.A."/>
            <person name="Jennings D."/>
            <person name="Kraft C.L."/>
            <person name="Lu F."/>
            <person name="Nguyen T."/>
            <person name="Nusskern D.R."/>
            <person name="Pfannkoch C.M."/>
            <person name="Sitter C."/>
            <person name="Sutton G.G."/>
            <person name="Venter J.C."/>
            <person name="Wang Z."/>
            <person name="Woodage T."/>
            <person name="Zheng X.H."/>
            <person name="Zhong F."/>
        </authorList>
    </citation>
    <scope>NUCLEOTIDE SEQUENCE [LARGE SCALE GENOMIC DNA]</scope>
    <source>
        <strain>BN</strain>
        <strain evidence="2">Sprague-Dawley</strain>
    </source>
</reference>
<sequence length="47" mass="5262">MTRSCWEQLAYGRRRNLVGSAADLRLSIPSSSSVRNGLHICLIFLGR</sequence>
<accession>A6HUJ4</accession>
<protein>
    <submittedName>
        <fullName evidence="1">RCG36911</fullName>
    </submittedName>
</protein>
<proteinExistence type="predicted"/>
<dbReference type="Proteomes" id="UP000234681">
    <property type="component" value="Chromosome 15"/>
</dbReference>
<name>A6HUJ4_RAT</name>
<dbReference type="EMBL" id="CH473951">
    <property type="protein sequence ID" value="EDM02557.1"/>
    <property type="molecule type" value="Genomic_DNA"/>
</dbReference>
<evidence type="ECO:0000313" key="2">
    <source>
        <dbReference type="Proteomes" id="UP000234681"/>
    </source>
</evidence>
<gene>
    <name evidence="1" type="ORF">rCG_36911</name>
</gene>
<evidence type="ECO:0000313" key="1">
    <source>
        <dbReference type="EMBL" id="EDM02557.1"/>
    </source>
</evidence>
<organism evidence="1 2">
    <name type="scientific">Rattus norvegicus</name>
    <name type="common">Rat</name>
    <dbReference type="NCBI Taxonomy" id="10116"/>
    <lineage>
        <taxon>Eukaryota</taxon>
        <taxon>Metazoa</taxon>
        <taxon>Chordata</taxon>
        <taxon>Craniata</taxon>
        <taxon>Vertebrata</taxon>
        <taxon>Euteleostomi</taxon>
        <taxon>Mammalia</taxon>
        <taxon>Eutheria</taxon>
        <taxon>Euarchontoglires</taxon>
        <taxon>Glires</taxon>
        <taxon>Rodentia</taxon>
        <taxon>Myomorpha</taxon>
        <taxon>Muroidea</taxon>
        <taxon>Muridae</taxon>
        <taxon>Murinae</taxon>
        <taxon>Rattus</taxon>
    </lineage>
</organism>